<reference evidence="4" key="1">
    <citation type="journal article" date="2014" name="Int. J. Syst. Evol. Microbiol.">
        <title>Complete genome sequence of Corynebacterium casei LMG S-19264T (=DSM 44701T), isolated from a smear-ripened cheese.</title>
        <authorList>
            <consortium name="US DOE Joint Genome Institute (JGI-PGF)"/>
            <person name="Walter F."/>
            <person name="Albersmeier A."/>
            <person name="Kalinowski J."/>
            <person name="Ruckert C."/>
        </authorList>
    </citation>
    <scope>NUCLEOTIDE SEQUENCE</scope>
    <source>
        <strain evidence="4">CGMCC 1.12919</strain>
    </source>
</reference>
<keyword evidence="5" id="KW-1185">Reference proteome</keyword>
<keyword evidence="4" id="KW-0503">Monooxygenase</keyword>
<evidence type="ECO:0000313" key="4">
    <source>
        <dbReference type="EMBL" id="GGC79157.1"/>
    </source>
</evidence>
<evidence type="ECO:0000256" key="1">
    <source>
        <dbReference type="ARBA" id="ARBA00022630"/>
    </source>
</evidence>
<dbReference type="Gene3D" id="3.50.50.60">
    <property type="entry name" value="FAD/NAD(P)-binding domain"/>
    <property type="match status" value="2"/>
</dbReference>
<dbReference type="PANTHER" id="PTHR42877">
    <property type="entry name" value="L-ORNITHINE N(5)-MONOOXYGENASE-RELATED"/>
    <property type="match status" value="1"/>
</dbReference>
<keyword evidence="2" id="KW-0274">FAD</keyword>
<keyword evidence="3" id="KW-0560">Oxidoreductase</keyword>
<dbReference type="PRINTS" id="PR00411">
    <property type="entry name" value="PNDRDTASEI"/>
</dbReference>
<protein>
    <submittedName>
        <fullName evidence="4">Monooxygenase</fullName>
    </submittedName>
</protein>
<dbReference type="Proteomes" id="UP000637002">
    <property type="component" value="Unassembled WGS sequence"/>
</dbReference>
<evidence type="ECO:0000256" key="3">
    <source>
        <dbReference type="ARBA" id="ARBA00023002"/>
    </source>
</evidence>
<accession>A0A916UMZ6</accession>
<name>A0A916UMZ6_9HYPH</name>
<dbReference type="InterPro" id="IPR020946">
    <property type="entry name" value="Flavin_mOase-like"/>
</dbReference>
<gene>
    <name evidence="4" type="ORF">GCM10010994_41600</name>
</gene>
<evidence type="ECO:0000313" key="5">
    <source>
        <dbReference type="Proteomes" id="UP000637002"/>
    </source>
</evidence>
<organism evidence="4 5">
    <name type="scientific">Chelatococcus reniformis</name>
    <dbReference type="NCBI Taxonomy" id="1494448"/>
    <lineage>
        <taxon>Bacteria</taxon>
        <taxon>Pseudomonadati</taxon>
        <taxon>Pseudomonadota</taxon>
        <taxon>Alphaproteobacteria</taxon>
        <taxon>Hyphomicrobiales</taxon>
        <taxon>Chelatococcaceae</taxon>
        <taxon>Chelatococcus</taxon>
    </lineage>
</organism>
<dbReference type="SUPFAM" id="SSF51905">
    <property type="entry name" value="FAD/NAD(P)-binding domain"/>
    <property type="match status" value="2"/>
</dbReference>
<dbReference type="PANTHER" id="PTHR42877:SF4">
    <property type="entry name" value="FAD_NAD(P)-BINDING DOMAIN-CONTAINING PROTEIN-RELATED"/>
    <property type="match status" value="1"/>
</dbReference>
<evidence type="ECO:0000256" key="2">
    <source>
        <dbReference type="ARBA" id="ARBA00022827"/>
    </source>
</evidence>
<dbReference type="InterPro" id="IPR036188">
    <property type="entry name" value="FAD/NAD-bd_sf"/>
</dbReference>
<dbReference type="GO" id="GO:0004499">
    <property type="term" value="F:N,N-dimethylaniline monooxygenase activity"/>
    <property type="evidence" value="ECO:0007669"/>
    <property type="project" value="InterPro"/>
</dbReference>
<sequence length="485" mass="52925">MSGSTRPLRLAVIGAGAGGIAAAIGLRDIGIRDVTIFEKAHDVGGTWRDNTYPGLACDVPSHLYRFSFAPNPDWSRRYSPGGEIQAYMKKVAAEFDVTPLVRFDNEVTAARWDGGAWRIQTTKGDQGSFDAVISAVGVLHHPVYPDIPGLADFSGTAFHSARWDHRVDLAGKRVGIIGTGSTAVQILPAIVEDVAKVSLFQRTAQWILPEPNPPIREERKAAFRAEPALMAEQYERLAETFNGAFCAALVGDNPQWYDEMQTACQANLDTVGDGDLKARLTPHYRLGCKRLIVSDRFYPAIQSPNAELVTDTIVGIEPGGVRTADGRLHELDVLVLATGFDPHHPMGRTQVSGDGGQTLDEAWADGNVTYRAVGVPGFPNWFMLGGPYSPIGNFSFLMTLERQLSYVLQLLGMLRAGEARRIAPGRDATSAYYEAIKAKAGASIWASGCKSWYIDKLGNVASYPWGYDVFEREMSRPVLADFEIT</sequence>
<proteinExistence type="predicted"/>
<keyword evidence="1" id="KW-0285">Flavoprotein</keyword>
<dbReference type="GO" id="GO:0050660">
    <property type="term" value="F:flavin adenine dinucleotide binding"/>
    <property type="evidence" value="ECO:0007669"/>
    <property type="project" value="InterPro"/>
</dbReference>
<dbReference type="AlphaFoldDB" id="A0A916UMZ6"/>
<dbReference type="GO" id="GO:0050661">
    <property type="term" value="F:NADP binding"/>
    <property type="evidence" value="ECO:0007669"/>
    <property type="project" value="InterPro"/>
</dbReference>
<comment type="caution">
    <text evidence="4">The sequence shown here is derived from an EMBL/GenBank/DDBJ whole genome shotgun (WGS) entry which is preliminary data.</text>
</comment>
<reference evidence="4" key="2">
    <citation type="submission" date="2020-09" db="EMBL/GenBank/DDBJ databases">
        <authorList>
            <person name="Sun Q."/>
            <person name="Zhou Y."/>
        </authorList>
    </citation>
    <scope>NUCLEOTIDE SEQUENCE</scope>
    <source>
        <strain evidence="4">CGMCC 1.12919</strain>
    </source>
</reference>
<dbReference type="EMBL" id="BMGG01000007">
    <property type="protein sequence ID" value="GGC79157.1"/>
    <property type="molecule type" value="Genomic_DNA"/>
</dbReference>
<dbReference type="RefSeq" id="WP_188611088.1">
    <property type="nucleotide sequence ID" value="NZ_BMGG01000007.1"/>
</dbReference>
<dbReference type="InterPro" id="IPR051209">
    <property type="entry name" value="FAD-bind_Monooxygenase_sf"/>
</dbReference>
<dbReference type="Pfam" id="PF00743">
    <property type="entry name" value="FMO-like"/>
    <property type="match status" value="1"/>
</dbReference>